<dbReference type="PROSITE" id="PS51186">
    <property type="entry name" value="GNAT"/>
    <property type="match status" value="1"/>
</dbReference>
<dbReference type="PANTHER" id="PTHR43334:SF1">
    <property type="entry name" value="3-HYDROXYPROPIONATE--COA LIGASE [ADP-FORMING]"/>
    <property type="match status" value="1"/>
</dbReference>
<dbReference type="Gene3D" id="3.40.50.261">
    <property type="entry name" value="Succinyl-CoA synthetase domains"/>
    <property type="match status" value="2"/>
</dbReference>
<evidence type="ECO:0000313" key="8">
    <source>
        <dbReference type="EMBL" id="CAI4033906.1"/>
    </source>
</evidence>
<dbReference type="GO" id="GO:0046872">
    <property type="term" value="F:metal ion binding"/>
    <property type="evidence" value="ECO:0007669"/>
    <property type="project" value="InterPro"/>
</dbReference>
<gene>
    <name evidence="8" type="ORF">DNFV4_04348</name>
</gene>
<sequence>MLLRDGTTATLYVANQAHQTALLDFFTRLSPAARRRRFFMESAPPEELVRDMCDSSNQARQLTFFVARQGGDRLHILAVASYEAKDERTVEVAFAVDDEFHGMGLGTLLLERLAFAAHDAGFTRLWAVTQPDNLAMREVFRESGFEMRERFDGDEMEVELQFRQPGPETTKMDLRERVATVASLKPLFHPLHVAVIGASRDPSRIGAKLLDALLSAGFRGALHPVNPSASSIRGLTSYPSITKVPARVDVAVIAVPAEKVLQVVDECGAAKVRTLVVITAGFAEVGADGARLQQMLAQKARDYGMRLVGPNCFGVVNTDDSIRLNATFTSSFPPAGRVAMSSQSGALGLAVLAAARRLQVGISTFVSVGNKADVSVNDLLQYWEEDRASDVILLYVESFGNPRRFSRIARRVSRQKPIVTVKAGRTSSGRRAASSHTASLAASDRAVDALFQQTGVIRADTLDEMFALASGLSNQPLPPGRRVAILTNAGGPGILCADACEANCLIVPELSPATRERLAVFTPAAASLKNPVDLIASATPDQYRQAIATLMASPDIDALIILYISVSPSDTAPIAEGILEGIRQARETGITSKPVMITWMAEGDLDRRFSTSSEAIPTFNLPETPGLVLSKAAGYAEWRREPVGLVPLHPDADLQLARGICTRALRQKGSGWLSAEDTRSVLAAMGLPLPAGGVAKSDEAAIALAEQVGFPVAAKLASRTIVHKTEVGGVRLSLQNAEDVRQAYRDIREQLQRRNQLEAMEGVVIQPMLAGGVEVMVGATHDPSFGPLVAFGLGGIHVEILQDVQFRVAPLTDRDARAMVREIRGFRLLEGYRGHPPADISALEALLLRISTLVEEVGEISELDLNPVFALPPGQGCRIVDARIRVGANTLRVGL</sequence>
<accession>A0AA86N3J7</accession>
<evidence type="ECO:0000256" key="1">
    <source>
        <dbReference type="ARBA" id="ARBA00022598"/>
    </source>
</evidence>
<dbReference type="GO" id="GO:0016747">
    <property type="term" value="F:acyltransferase activity, transferring groups other than amino-acyl groups"/>
    <property type="evidence" value="ECO:0007669"/>
    <property type="project" value="InterPro"/>
</dbReference>
<proteinExistence type="inferred from homology"/>
<dbReference type="Pfam" id="PF00583">
    <property type="entry name" value="Acetyltransf_1"/>
    <property type="match status" value="1"/>
</dbReference>
<dbReference type="Gene3D" id="3.40.50.720">
    <property type="entry name" value="NAD(P)-binding Rossmann-like Domain"/>
    <property type="match status" value="1"/>
</dbReference>
<evidence type="ECO:0000259" key="6">
    <source>
        <dbReference type="PROSITE" id="PS50975"/>
    </source>
</evidence>
<dbReference type="KEGG" id="nti:DNFV4_04348"/>
<dbReference type="Gene3D" id="3.30.470.20">
    <property type="entry name" value="ATP-grasp fold, B domain"/>
    <property type="match status" value="1"/>
</dbReference>
<feature type="domain" description="ATP-grasp" evidence="6">
    <location>
        <begin position="679"/>
        <end position="715"/>
    </location>
</feature>
<evidence type="ECO:0000256" key="4">
    <source>
        <dbReference type="ARBA" id="ARBA00060888"/>
    </source>
</evidence>
<dbReference type="InterPro" id="IPR016102">
    <property type="entry name" value="Succinyl-CoA_synth-like"/>
</dbReference>
<dbReference type="SUPFAM" id="SSF52210">
    <property type="entry name" value="Succinyl-CoA synthetase domains"/>
    <property type="match status" value="2"/>
</dbReference>
<dbReference type="SUPFAM" id="SSF51735">
    <property type="entry name" value="NAD(P)-binding Rossmann-fold domains"/>
    <property type="match status" value="1"/>
</dbReference>
<name>A0AA86N3J7_9BACT</name>
<reference evidence="8" key="1">
    <citation type="submission" date="2022-10" db="EMBL/GenBank/DDBJ databases">
        <authorList>
            <person name="Koch H."/>
        </authorList>
    </citation>
    <scope>NUCLEOTIDE SEQUENCE</scope>
    <source>
        <strain evidence="8">DNF</strain>
    </source>
</reference>
<dbReference type="InterPro" id="IPR036291">
    <property type="entry name" value="NAD(P)-bd_dom_sf"/>
</dbReference>
<evidence type="ECO:0000256" key="5">
    <source>
        <dbReference type="PROSITE-ProRule" id="PRU00409"/>
    </source>
</evidence>
<dbReference type="PROSITE" id="PS50975">
    <property type="entry name" value="ATP_GRASP"/>
    <property type="match status" value="1"/>
</dbReference>
<dbReference type="Pfam" id="PF19045">
    <property type="entry name" value="Ligase_CoA_2"/>
    <property type="match status" value="1"/>
</dbReference>
<dbReference type="PANTHER" id="PTHR43334">
    <property type="entry name" value="ACETATE--COA LIGASE [ADP-FORMING]"/>
    <property type="match status" value="1"/>
</dbReference>
<dbReference type="InterPro" id="IPR000182">
    <property type="entry name" value="GNAT_dom"/>
</dbReference>
<dbReference type="SMART" id="SM00881">
    <property type="entry name" value="CoA_binding"/>
    <property type="match status" value="1"/>
</dbReference>
<protein>
    <submittedName>
        <fullName evidence="8">Acyl-CoA synthetase (NDP forming)</fullName>
    </submittedName>
</protein>
<dbReference type="GO" id="GO:0043758">
    <property type="term" value="F:acetate-CoA ligase (ADP-forming) activity"/>
    <property type="evidence" value="ECO:0007669"/>
    <property type="project" value="InterPro"/>
</dbReference>
<dbReference type="Pfam" id="PF13380">
    <property type="entry name" value="CoA_binding_2"/>
    <property type="match status" value="1"/>
</dbReference>
<dbReference type="Pfam" id="PF13549">
    <property type="entry name" value="ATP-grasp_5"/>
    <property type="match status" value="1"/>
</dbReference>
<dbReference type="InterPro" id="IPR032875">
    <property type="entry name" value="Succ_CoA_lig_flav_dom"/>
</dbReference>
<evidence type="ECO:0000256" key="3">
    <source>
        <dbReference type="ARBA" id="ARBA00022840"/>
    </source>
</evidence>
<keyword evidence="1" id="KW-0436">Ligase</keyword>
<evidence type="ECO:0000256" key="2">
    <source>
        <dbReference type="ARBA" id="ARBA00022741"/>
    </source>
</evidence>
<dbReference type="InterPro" id="IPR011761">
    <property type="entry name" value="ATP-grasp"/>
</dbReference>
<comment type="similarity">
    <text evidence="4">In the N-terminal section; belongs to the acetate CoA ligase alpha subunit family.</text>
</comment>
<dbReference type="Pfam" id="PF13607">
    <property type="entry name" value="Succ_CoA_lig"/>
    <property type="match status" value="1"/>
</dbReference>
<evidence type="ECO:0000313" key="9">
    <source>
        <dbReference type="Proteomes" id="UP001179121"/>
    </source>
</evidence>
<keyword evidence="3 5" id="KW-0067">ATP-binding</keyword>
<dbReference type="Gene3D" id="3.30.1490.20">
    <property type="entry name" value="ATP-grasp fold, A domain"/>
    <property type="match status" value="1"/>
</dbReference>
<keyword evidence="9" id="KW-1185">Reference proteome</keyword>
<organism evidence="8 9">
    <name type="scientific">Nitrospira tepida</name>
    <dbReference type="NCBI Taxonomy" id="2973512"/>
    <lineage>
        <taxon>Bacteria</taxon>
        <taxon>Pseudomonadati</taxon>
        <taxon>Nitrospirota</taxon>
        <taxon>Nitrospiria</taxon>
        <taxon>Nitrospirales</taxon>
        <taxon>Nitrospiraceae</taxon>
        <taxon>Nitrospira</taxon>
    </lineage>
</organism>
<dbReference type="CDD" id="cd04301">
    <property type="entry name" value="NAT_SF"/>
    <property type="match status" value="1"/>
</dbReference>
<dbReference type="Gene3D" id="3.40.630.30">
    <property type="match status" value="1"/>
</dbReference>
<dbReference type="InterPro" id="IPR003781">
    <property type="entry name" value="CoA-bd"/>
</dbReference>
<dbReference type="AlphaFoldDB" id="A0AA86N3J7"/>
<dbReference type="InterPro" id="IPR051538">
    <property type="entry name" value="Acyl-CoA_Synth/Transferase"/>
</dbReference>
<keyword evidence="2 5" id="KW-0547">Nucleotide-binding</keyword>
<dbReference type="FunFam" id="3.30.1490.20:FF:000020">
    <property type="entry name" value="Protein lysine acetyltransferase"/>
    <property type="match status" value="1"/>
</dbReference>
<dbReference type="InterPro" id="IPR043938">
    <property type="entry name" value="Ligase_CoA_dom"/>
</dbReference>
<dbReference type="EMBL" id="OX365700">
    <property type="protein sequence ID" value="CAI4033906.1"/>
    <property type="molecule type" value="Genomic_DNA"/>
</dbReference>
<feature type="domain" description="N-acetyltransferase" evidence="7">
    <location>
        <begin position="9"/>
        <end position="165"/>
    </location>
</feature>
<dbReference type="GO" id="GO:0005524">
    <property type="term" value="F:ATP binding"/>
    <property type="evidence" value="ECO:0007669"/>
    <property type="project" value="UniProtKB-UniRule"/>
</dbReference>
<dbReference type="Proteomes" id="UP001179121">
    <property type="component" value="Chromosome"/>
</dbReference>
<dbReference type="SUPFAM" id="SSF56059">
    <property type="entry name" value="Glutathione synthetase ATP-binding domain-like"/>
    <property type="match status" value="1"/>
</dbReference>
<dbReference type="InterPro" id="IPR013815">
    <property type="entry name" value="ATP_grasp_subdomain_1"/>
</dbReference>
<dbReference type="InterPro" id="IPR016181">
    <property type="entry name" value="Acyl_CoA_acyltransferase"/>
</dbReference>
<evidence type="ECO:0000259" key="7">
    <source>
        <dbReference type="PROSITE" id="PS51186"/>
    </source>
</evidence>
<dbReference type="SUPFAM" id="SSF55729">
    <property type="entry name" value="Acyl-CoA N-acyltransferases (Nat)"/>
    <property type="match status" value="1"/>
</dbReference>